<dbReference type="RefSeq" id="WP_343845914.1">
    <property type="nucleotide sequence ID" value="NZ_BAAAEI010000016.1"/>
</dbReference>
<keyword evidence="3" id="KW-1185">Reference proteome</keyword>
<proteinExistence type="predicted"/>
<reference evidence="3" key="1">
    <citation type="journal article" date="2019" name="Int. J. Syst. Evol. Microbiol.">
        <title>The Global Catalogue of Microorganisms (GCM) 10K type strain sequencing project: providing services to taxonomists for standard genome sequencing and annotation.</title>
        <authorList>
            <consortium name="The Broad Institute Genomics Platform"/>
            <consortium name="The Broad Institute Genome Sequencing Center for Infectious Disease"/>
            <person name="Wu L."/>
            <person name="Ma J."/>
        </authorList>
    </citation>
    <scope>NUCLEOTIDE SEQUENCE [LARGE SCALE GENOMIC DNA]</scope>
    <source>
        <strain evidence="3">JCM 13378</strain>
    </source>
</reference>
<gene>
    <name evidence="2" type="ORF">GCM10009092_29330</name>
</gene>
<sequence>MFRFLVFSSMLVASTFSAHAKGDCDISGIWNHSAKPAKLLIDLDKAEATVYSHDNNKKAIGLVVLKGVMPTSNSSLWDAQMYSAADDSFVDVQITSKGCNQLIVSFDGAEVLGLVR</sequence>
<evidence type="ECO:0000256" key="1">
    <source>
        <dbReference type="SAM" id="SignalP"/>
    </source>
</evidence>
<evidence type="ECO:0000313" key="3">
    <source>
        <dbReference type="Proteomes" id="UP001501757"/>
    </source>
</evidence>
<evidence type="ECO:0000313" key="2">
    <source>
        <dbReference type="EMBL" id="GAA0363083.1"/>
    </source>
</evidence>
<feature type="signal peptide" evidence="1">
    <location>
        <begin position="1"/>
        <end position="20"/>
    </location>
</feature>
<organism evidence="2 3">
    <name type="scientific">Bowmanella denitrificans</name>
    <dbReference type="NCBI Taxonomy" id="366582"/>
    <lineage>
        <taxon>Bacteria</taxon>
        <taxon>Pseudomonadati</taxon>
        <taxon>Pseudomonadota</taxon>
        <taxon>Gammaproteobacteria</taxon>
        <taxon>Alteromonadales</taxon>
        <taxon>Alteromonadaceae</taxon>
        <taxon>Bowmanella</taxon>
    </lineage>
</organism>
<keyword evidence="1" id="KW-0732">Signal</keyword>
<name>A0ABP3H635_9ALTE</name>
<feature type="chain" id="PRO_5046653646" evidence="1">
    <location>
        <begin position="21"/>
        <end position="116"/>
    </location>
</feature>
<dbReference type="EMBL" id="BAAAEI010000016">
    <property type="protein sequence ID" value="GAA0363083.1"/>
    <property type="molecule type" value="Genomic_DNA"/>
</dbReference>
<comment type="caution">
    <text evidence="2">The sequence shown here is derived from an EMBL/GenBank/DDBJ whole genome shotgun (WGS) entry which is preliminary data.</text>
</comment>
<accession>A0ABP3H635</accession>
<protein>
    <submittedName>
        <fullName evidence="2">Uncharacterized protein</fullName>
    </submittedName>
</protein>
<dbReference type="Proteomes" id="UP001501757">
    <property type="component" value="Unassembled WGS sequence"/>
</dbReference>